<evidence type="ECO:0000256" key="1">
    <source>
        <dbReference type="SAM" id="SignalP"/>
    </source>
</evidence>
<dbReference type="AlphaFoldDB" id="A0A372L782"/>
<feature type="signal peptide" evidence="1">
    <location>
        <begin position="1"/>
        <end position="27"/>
    </location>
</feature>
<dbReference type="RefSeq" id="WP_117324130.1">
    <property type="nucleotide sequence ID" value="NZ_QVTD01000017.1"/>
</dbReference>
<keyword evidence="3" id="KW-1185">Reference proteome</keyword>
<dbReference type="Proteomes" id="UP000262939">
    <property type="component" value="Unassembled WGS sequence"/>
</dbReference>
<feature type="chain" id="PRO_5016926962" description="Surface layer protein A domain-containing protein" evidence="1">
    <location>
        <begin position="28"/>
        <end position="220"/>
    </location>
</feature>
<dbReference type="OrthoDB" id="5637at2"/>
<accession>A0A372L782</accession>
<name>A0A372L782_9BACI</name>
<gene>
    <name evidence="2" type="ORF">D0466_19115</name>
</gene>
<organism evidence="2 3">
    <name type="scientific">Peribacillus glennii</name>
    <dbReference type="NCBI Taxonomy" id="2303991"/>
    <lineage>
        <taxon>Bacteria</taxon>
        <taxon>Bacillati</taxon>
        <taxon>Bacillota</taxon>
        <taxon>Bacilli</taxon>
        <taxon>Bacillales</taxon>
        <taxon>Bacillaceae</taxon>
        <taxon>Peribacillus</taxon>
    </lineage>
</organism>
<keyword evidence="1" id="KW-0732">Signal</keyword>
<evidence type="ECO:0000313" key="3">
    <source>
        <dbReference type="Proteomes" id="UP000262939"/>
    </source>
</evidence>
<reference evidence="2 3" key="1">
    <citation type="submission" date="2018-08" db="EMBL/GenBank/DDBJ databases">
        <title>Bacillus chawlae sp. nov., Bacillus glennii sp. nov., and Bacillus saganii sp. nov. Isolated from the Vehicle Assembly Building at Kennedy Space Center where the Viking Spacecraft were Assembled.</title>
        <authorList>
            <person name="Seuylemezian A."/>
            <person name="Vaishampayan P."/>
        </authorList>
    </citation>
    <scope>NUCLEOTIDE SEQUENCE [LARGE SCALE GENOMIC DNA]</scope>
    <source>
        <strain evidence="2 3">V44-8</strain>
    </source>
</reference>
<proteinExistence type="predicted"/>
<evidence type="ECO:0000313" key="2">
    <source>
        <dbReference type="EMBL" id="RFU61096.1"/>
    </source>
</evidence>
<sequence>MRKFQAISFLIAFVLLFSFAMPNQTSAKVMWGKVEVTTGMTGKVEILKDTDLLKKDSNGKFIKSGKAKKGKVYRTVSYKSPYYGLEKGLFIKKTSSIRYTAIPETLLIDKQLEKTPANKKLIWGKVEIKKGMTGKATVLKNTTLWKLDKKKKPVKYKTVKAGSEIRIYSYNSKTKLYKSDSGVYIKNDKNIKYTALKLKTVTDLQKKLNETDELDVITIE</sequence>
<evidence type="ECO:0008006" key="4">
    <source>
        <dbReference type="Google" id="ProtNLM"/>
    </source>
</evidence>
<protein>
    <recommendedName>
        <fullName evidence="4">Surface layer protein A domain-containing protein</fullName>
    </recommendedName>
</protein>
<dbReference type="EMBL" id="QVTD01000017">
    <property type="protein sequence ID" value="RFU61096.1"/>
    <property type="molecule type" value="Genomic_DNA"/>
</dbReference>
<comment type="caution">
    <text evidence="2">The sequence shown here is derived from an EMBL/GenBank/DDBJ whole genome shotgun (WGS) entry which is preliminary data.</text>
</comment>